<dbReference type="OrthoDB" id="8673316at2"/>
<evidence type="ECO:0000313" key="15">
    <source>
        <dbReference type="Proteomes" id="UP000188879"/>
    </source>
</evidence>
<keyword evidence="6 11" id="KW-0812">Transmembrane</keyword>
<dbReference type="AlphaFoldDB" id="A0A1V2GUQ0"/>
<comment type="caution">
    <text evidence="14">The sequence shown here is derived from an EMBL/GenBank/DDBJ whole genome shotgun (WGS) entry which is preliminary data.</text>
</comment>
<dbReference type="CDD" id="cd00082">
    <property type="entry name" value="HisKA"/>
    <property type="match status" value="1"/>
</dbReference>
<keyword evidence="8 11" id="KW-1133">Transmembrane helix</keyword>
<dbReference type="Pfam" id="PF02518">
    <property type="entry name" value="HATPase_c"/>
    <property type="match status" value="1"/>
</dbReference>
<sequence>MPRGTPRLSRRLIIGLGLLQATLVLALIVTEPLRENNRPLNLLSWLAAEQAGQILAPAIGRNAAGNLALQTTPELRDYLASRPDFWFVVTDGDRLLRGGAVQDRNKDVVDDDGVVVPSRMSGQASPMLLVTPAGRVGAMLGNAQSGLLEGLSFWLADRLWHGLVGLLLLAAGNALVIVLGVRFLLRPVRAAADAARALQPAQRGLVLPEDGVPAEILPLVSATNAALARLEHAHAQQRRFMANAAHELRTPIAILALRLDAVPDDALRERLQQDVRRLTLLANQLLDLQRLQQADPAWERLDLVALSREVLAEMAPLAVDGGHELVFASALPRLEVRADDQALRSVFSNLIGNALTHGGPASQVTVRINPDRSLEVADRGPGIPPEVRDKIFEPFQRGMRDGPGAGLGLAIVRQVLQAHGAGIRLMETGAGACFRIEFPEAQPL</sequence>
<evidence type="ECO:0000259" key="13">
    <source>
        <dbReference type="PROSITE" id="PS50885"/>
    </source>
</evidence>
<feature type="domain" description="Histidine kinase" evidence="12">
    <location>
        <begin position="243"/>
        <end position="442"/>
    </location>
</feature>
<dbReference type="SMART" id="SM00388">
    <property type="entry name" value="HisKA"/>
    <property type="match status" value="1"/>
</dbReference>
<organism evidence="14 15">
    <name type="scientific">Teichococcus deserti</name>
    <dbReference type="NCBI Taxonomy" id="1817963"/>
    <lineage>
        <taxon>Bacteria</taxon>
        <taxon>Pseudomonadati</taxon>
        <taxon>Pseudomonadota</taxon>
        <taxon>Alphaproteobacteria</taxon>
        <taxon>Acetobacterales</taxon>
        <taxon>Roseomonadaceae</taxon>
        <taxon>Roseomonas</taxon>
    </lineage>
</organism>
<dbReference type="SMART" id="SM00387">
    <property type="entry name" value="HATPase_c"/>
    <property type="match status" value="1"/>
</dbReference>
<dbReference type="CDD" id="cd00075">
    <property type="entry name" value="HATPase"/>
    <property type="match status" value="1"/>
</dbReference>
<dbReference type="InterPro" id="IPR036890">
    <property type="entry name" value="HATPase_C_sf"/>
</dbReference>
<evidence type="ECO:0000256" key="1">
    <source>
        <dbReference type="ARBA" id="ARBA00000085"/>
    </source>
</evidence>
<dbReference type="InterPro" id="IPR003660">
    <property type="entry name" value="HAMP_dom"/>
</dbReference>
<dbReference type="GO" id="GO:0005886">
    <property type="term" value="C:plasma membrane"/>
    <property type="evidence" value="ECO:0007669"/>
    <property type="project" value="TreeGrafter"/>
</dbReference>
<dbReference type="Proteomes" id="UP000188879">
    <property type="component" value="Unassembled WGS sequence"/>
</dbReference>
<keyword evidence="9" id="KW-0902">Two-component regulatory system</keyword>
<dbReference type="Gene3D" id="3.30.565.10">
    <property type="entry name" value="Histidine kinase-like ATPase, C-terminal domain"/>
    <property type="match status" value="1"/>
</dbReference>
<dbReference type="PANTHER" id="PTHR45436:SF15">
    <property type="entry name" value="SENSOR HISTIDINE KINASE CUSS"/>
    <property type="match status" value="1"/>
</dbReference>
<evidence type="ECO:0000313" key="14">
    <source>
        <dbReference type="EMBL" id="ONG45694.1"/>
    </source>
</evidence>
<dbReference type="EMBL" id="MLCO01000342">
    <property type="protein sequence ID" value="ONG45694.1"/>
    <property type="molecule type" value="Genomic_DNA"/>
</dbReference>
<accession>A0A1V2GUQ0</accession>
<dbReference type="PRINTS" id="PR00344">
    <property type="entry name" value="BCTRLSENSOR"/>
</dbReference>
<dbReference type="InterPro" id="IPR050428">
    <property type="entry name" value="TCS_sensor_his_kinase"/>
</dbReference>
<name>A0A1V2GUQ0_9PROT</name>
<evidence type="ECO:0000256" key="2">
    <source>
        <dbReference type="ARBA" id="ARBA00004141"/>
    </source>
</evidence>
<protein>
    <recommendedName>
        <fullName evidence="3">histidine kinase</fullName>
        <ecNumber evidence="3">2.7.13.3</ecNumber>
    </recommendedName>
</protein>
<dbReference type="EC" id="2.7.13.3" evidence="3"/>
<feature type="domain" description="HAMP" evidence="13">
    <location>
        <begin position="182"/>
        <end position="235"/>
    </location>
</feature>
<dbReference type="PROSITE" id="PS50885">
    <property type="entry name" value="HAMP"/>
    <property type="match status" value="1"/>
</dbReference>
<proteinExistence type="predicted"/>
<dbReference type="Gene3D" id="1.10.287.130">
    <property type="match status" value="1"/>
</dbReference>
<evidence type="ECO:0000256" key="7">
    <source>
        <dbReference type="ARBA" id="ARBA00022777"/>
    </source>
</evidence>
<dbReference type="PANTHER" id="PTHR45436">
    <property type="entry name" value="SENSOR HISTIDINE KINASE YKOH"/>
    <property type="match status" value="1"/>
</dbReference>
<feature type="transmembrane region" description="Helical" evidence="11">
    <location>
        <begin position="12"/>
        <end position="30"/>
    </location>
</feature>
<keyword evidence="10 11" id="KW-0472">Membrane</keyword>
<keyword evidence="15" id="KW-1185">Reference proteome</keyword>
<dbReference type="PROSITE" id="PS50109">
    <property type="entry name" value="HIS_KIN"/>
    <property type="match status" value="1"/>
</dbReference>
<dbReference type="InterPro" id="IPR036097">
    <property type="entry name" value="HisK_dim/P_sf"/>
</dbReference>
<comment type="catalytic activity">
    <reaction evidence="1">
        <text>ATP + protein L-histidine = ADP + protein N-phospho-L-histidine.</text>
        <dbReference type="EC" id="2.7.13.3"/>
    </reaction>
</comment>
<evidence type="ECO:0000256" key="10">
    <source>
        <dbReference type="ARBA" id="ARBA00023136"/>
    </source>
</evidence>
<evidence type="ECO:0000256" key="5">
    <source>
        <dbReference type="ARBA" id="ARBA00022679"/>
    </source>
</evidence>
<dbReference type="InterPro" id="IPR005467">
    <property type="entry name" value="His_kinase_dom"/>
</dbReference>
<dbReference type="RefSeq" id="WP_076960206.1">
    <property type="nucleotide sequence ID" value="NZ_MLCO01000342.1"/>
</dbReference>
<reference evidence="14 15" key="1">
    <citation type="submission" date="2016-10" db="EMBL/GenBank/DDBJ databases">
        <title>Draft Genome sequence of Roseomonas sp. strain M3.</title>
        <authorList>
            <person name="Subhash Y."/>
            <person name="Lee S."/>
        </authorList>
    </citation>
    <scope>NUCLEOTIDE SEQUENCE [LARGE SCALE GENOMIC DNA]</scope>
    <source>
        <strain evidence="14 15">M3</strain>
    </source>
</reference>
<feature type="transmembrane region" description="Helical" evidence="11">
    <location>
        <begin position="159"/>
        <end position="185"/>
    </location>
</feature>
<dbReference type="InterPro" id="IPR004358">
    <property type="entry name" value="Sig_transdc_His_kin-like_C"/>
</dbReference>
<evidence type="ECO:0000256" key="8">
    <source>
        <dbReference type="ARBA" id="ARBA00022989"/>
    </source>
</evidence>
<keyword evidence="5" id="KW-0808">Transferase</keyword>
<evidence type="ECO:0000256" key="11">
    <source>
        <dbReference type="SAM" id="Phobius"/>
    </source>
</evidence>
<evidence type="ECO:0000256" key="6">
    <source>
        <dbReference type="ARBA" id="ARBA00022692"/>
    </source>
</evidence>
<evidence type="ECO:0000256" key="3">
    <source>
        <dbReference type="ARBA" id="ARBA00012438"/>
    </source>
</evidence>
<dbReference type="GO" id="GO:0000155">
    <property type="term" value="F:phosphorelay sensor kinase activity"/>
    <property type="evidence" value="ECO:0007669"/>
    <property type="project" value="InterPro"/>
</dbReference>
<dbReference type="InterPro" id="IPR003594">
    <property type="entry name" value="HATPase_dom"/>
</dbReference>
<comment type="subcellular location">
    <subcellularLocation>
        <location evidence="2">Membrane</location>
        <topology evidence="2">Multi-pass membrane protein</topology>
    </subcellularLocation>
</comment>
<gene>
    <name evidence="14" type="ORF">BKE38_26170</name>
</gene>
<evidence type="ECO:0000256" key="4">
    <source>
        <dbReference type="ARBA" id="ARBA00022553"/>
    </source>
</evidence>
<evidence type="ECO:0000256" key="9">
    <source>
        <dbReference type="ARBA" id="ARBA00023012"/>
    </source>
</evidence>
<dbReference type="InterPro" id="IPR003661">
    <property type="entry name" value="HisK_dim/P_dom"/>
</dbReference>
<dbReference type="Pfam" id="PF00512">
    <property type="entry name" value="HisKA"/>
    <property type="match status" value="1"/>
</dbReference>
<dbReference type="SUPFAM" id="SSF55874">
    <property type="entry name" value="ATPase domain of HSP90 chaperone/DNA topoisomerase II/histidine kinase"/>
    <property type="match status" value="1"/>
</dbReference>
<keyword evidence="4" id="KW-0597">Phosphoprotein</keyword>
<keyword evidence="7" id="KW-0418">Kinase</keyword>
<evidence type="ECO:0000259" key="12">
    <source>
        <dbReference type="PROSITE" id="PS50109"/>
    </source>
</evidence>
<dbReference type="SUPFAM" id="SSF47384">
    <property type="entry name" value="Homodimeric domain of signal transducing histidine kinase"/>
    <property type="match status" value="1"/>
</dbReference>